<feature type="transmembrane region" description="Helical" evidence="1">
    <location>
        <begin position="42"/>
        <end position="59"/>
    </location>
</feature>
<dbReference type="Proteomes" id="UP001479933">
    <property type="component" value="Chromosome"/>
</dbReference>
<evidence type="ECO:0000256" key="1">
    <source>
        <dbReference type="SAM" id="Phobius"/>
    </source>
</evidence>
<keyword evidence="1" id="KW-0472">Membrane</keyword>
<keyword evidence="1" id="KW-1133">Transmembrane helix</keyword>
<organism evidence="2 3">
    <name type="scientific">Gordonia hydrophobica</name>
    <dbReference type="NCBI Taxonomy" id="40516"/>
    <lineage>
        <taxon>Bacteria</taxon>
        <taxon>Bacillati</taxon>
        <taxon>Actinomycetota</taxon>
        <taxon>Actinomycetes</taxon>
        <taxon>Mycobacteriales</taxon>
        <taxon>Gordoniaceae</taxon>
        <taxon>Gordonia</taxon>
    </lineage>
</organism>
<feature type="transmembrane region" description="Helical" evidence="1">
    <location>
        <begin position="12"/>
        <end position="36"/>
    </location>
</feature>
<dbReference type="EMBL" id="CP136137">
    <property type="protein sequence ID" value="WYY07982.1"/>
    <property type="molecule type" value="Genomic_DNA"/>
</dbReference>
<evidence type="ECO:0000313" key="3">
    <source>
        <dbReference type="Proteomes" id="UP001479933"/>
    </source>
</evidence>
<protein>
    <submittedName>
        <fullName evidence="2">Uncharacterized protein</fullName>
    </submittedName>
</protein>
<feature type="transmembrane region" description="Helical" evidence="1">
    <location>
        <begin position="113"/>
        <end position="134"/>
    </location>
</feature>
<accession>A0ABZ2U314</accession>
<name>A0ABZ2U314_9ACTN</name>
<keyword evidence="3" id="KW-1185">Reference proteome</keyword>
<reference evidence="2 3" key="1">
    <citation type="journal article" date="2023" name="Virus Evol.">
        <title>Computational host range prediction-The good, the bad, and the ugly.</title>
        <authorList>
            <person name="Howell A.A."/>
            <person name="Versoza C.J."/>
            <person name="Pfeifer S.P."/>
        </authorList>
    </citation>
    <scope>NUCLEOTIDE SEQUENCE [LARGE SCALE GENOMIC DNA]</scope>
    <source>
        <strain evidence="2 3">1610/1b</strain>
    </source>
</reference>
<feature type="transmembrane region" description="Helical" evidence="1">
    <location>
        <begin position="80"/>
        <end position="101"/>
    </location>
</feature>
<proteinExistence type="predicted"/>
<evidence type="ECO:0000313" key="2">
    <source>
        <dbReference type="EMBL" id="WYY07982.1"/>
    </source>
</evidence>
<dbReference type="RefSeq" id="WP_244885424.1">
    <property type="nucleotide sequence ID" value="NZ_CP136137.1"/>
</dbReference>
<keyword evidence="1" id="KW-0812">Transmembrane</keyword>
<sequence>MLIRPTRAGAQVPATAHGLLAAVVSLILGVTAHSLGGGHLPTALQLATVAGLATCVGLVRAAQLRGVERARARGRLRISLTGTAAALAGGQAGAHLVLALLDGHGMHGALVPGPVMLGWHVLAIPAAAAVLVVAERLHRACGAGLARMWRLVSIPVGVDDAPSVPVDPQVRAPRHAAPMVAAAGVRGPPLHV</sequence>
<gene>
    <name evidence="2" type="ORF">RVF87_02525</name>
</gene>